<dbReference type="Gene3D" id="3.30.9.10">
    <property type="entry name" value="D-Amino Acid Oxidase, subunit A, domain 2"/>
    <property type="match status" value="1"/>
</dbReference>
<name>A0A212R464_9PROT</name>
<dbReference type="InterPro" id="IPR036188">
    <property type="entry name" value="FAD/NAD-bd_sf"/>
</dbReference>
<evidence type="ECO:0000256" key="1">
    <source>
        <dbReference type="ARBA" id="ARBA00023002"/>
    </source>
</evidence>
<dbReference type="Pfam" id="PF01266">
    <property type="entry name" value="DAO"/>
    <property type="match status" value="1"/>
</dbReference>
<feature type="domain" description="FAD dependent oxidoreductase" evidence="2">
    <location>
        <begin position="40"/>
        <end position="396"/>
    </location>
</feature>
<keyword evidence="4" id="KW-1185">Reference proteome</keyword>
<keyword evidence="1" id="KW-0560">Oxidoreductase</keyword>
<gene>
    <name evidence="3" type="ORF">SAMN07250955_105199</name>
</gene>
<dbReference type="GO" id="GO:0016491">
    <property type="term" value="F:oxidoreductase activity"/>
    <property type="evidence" value="ECO:0007669"/>
    <property type="project" value="UniProtKB-KW"/>
</dbReference>
<dbReference type="GO" id="GO:0005737">
    <property type="term" value="C:cytoplasm"/>
    <property type="evidence" value="ECO:0007669"/>
    <property type="project" value="TreeGrafter"/>
</dbReference>
<dbReference type="AlphaFoldDB" id="A0A212R464"/>
<evidence type="ECO:0000259" key="2">
    <source>
        <dbReference type="Pfam" id="PF01266"/>
    </source>
</evidence>
<reference evidence="3 4" key="1">
    <citation type="submission" date="2017-06" db="EMBL/GenBank/DDBJ databases">
        <authorList>
            <person name="Kim H.J."/>
            <person name="Triplett B.A."/>
        </authorList>
    </citation>
    <scope>NUCLEOTIDE SEQUENCE [LARGE SCALE GENOMIC DNA]</scope>
    <source>
        <strain evidence="3 4">B29T1</strain>
    </source>
</reference>
<dbReference type="OrthoDB" id="9806601at2"/>
<dbReference type="SUPFAM" id="SSF51905">
    <property type="entry name" value="FAD/NAD(P)-binding domain"/>
    <property type="match status" value="1"/>
</dbReference>
<dbReference type="RefSeq" id="WP_088561203.1">
    <property type="nucleotide sequence ID" value="NZ_FYEH01000005.1"/>
</dbReference>
<evidence type="ECO:0000313" key="3">
    <source>
        <dbReference type="EMBL" id="SNB66830.1"/>
    </source>
</evidence>
<dbReference type="PANTHER" id="PTHR13847">
    <property type="entry name" value="SARCOSINE DEHYDROGENASE-RELATED"/>
    <property type="match status" value="1"/>
</dbReference>
<proteinExistence type="predicted"/>
<accession>A0A212R464</accession>
<dbReference type="Gene3D" id="3.50.50.60">
    <property type="entry name" value="FAD/NAD(P)-binding domain"/>
    <property type="match status" value="1"/>
</dbReference>
<protein>
    <submittedName>
        <fullName evidence="3">Gamma-glutamylputrescine oxidase</fullName>
    </submittedName>
</protein>
<dbReference type="Proteomes" id="UP000197065">
    <property type="component" value="Unassembled WGS sequence"/>
</dbReference>
<dbReference type="EMBL" id="FYEH01000005">
    <property type="protein sequence ID" value="SNB66830.1"/>
    <property type="molecule type" value="Genomic_DNA"/>
</dbReference>
<dbReference type="PANTHER" id="PTHR13847:SF281">
    <property type="entry name" value="FAD DEPENDENT OXIDOREDUCTASE DOMAIN-CONTAINING PROTEIN"/>
    <property type="match status" value="1"/>
</dbReference>
<organism evidence="3 4">
    <name type="scientific">Arboricoccus pini</name>
    <dbReference type="NCBI Taxonomy" id="1963835"/>
    <lineage>
        <taxon>Bacteria</taxon>
        <taxon>Pseudomonadati</taxon>
        <taxon>Pseudomonadota</taxon>
        <taxon>Alphaproteobacteria</taxon>
        <taxon>Geminicoccales</taxon>
        <taxon>Geminicoccaceae</taxon>
        <taxon>Arboricoccus</taxon>
    </lineage>
</organism>
<dbReference type="InterPro" id="IPR006076">
    <property type="entry name" value="FAD-dep_OxRdtase"/>
</dbReference>
<sequence length="456" mass="49640">MSDPHRPVIARPDAPTWYHRSSREPALVLDPLVETIETEVCVVGGGLAGLATCLSLVERGLDAVLIESGNPGDGASGRNGGMASSGFTRGALDLEGSLGTEHTRRLHAHSVAALDLIQRRVQRYGIAADLVPGVLVASFFDDPRGLRAEFQALNERFATRVELCSREWMAATYKTARYTEGLLDPDGFHLNPLALSRGYARASLDGGARLYAHTQATAVERAGSGWRVLTAGSHGRHAHPPASITARHVVLATNVYGDGLVPPLRRSLLPVATYVIVTEPLGDLLGQVIKAPYAVFDDRFAVGYYRPLEDGRLLWGGRVSLREHQPNLSGLMRRDLAHVYPQLAHVPIASAWSGRMGFARHKMPLLGQIEPGLWMNTAYGGHGLNTTTMGGDLVARAIAEDDKAIEDFAVFQPQPVFGPMGRLIAQGIYWGMSAKDNVRLRLQHRRASWKEGRSRH</sequence>
<evidence type="ECO:0000313" key="4">
    <source>
        <dbReference type="Proteomes" id="UP000197065"/>
    </source>
</evidence>